<proteinExistence type="predicted"/>
<evidence type="ECO:0000313" key="1">
    <source>
        <dbReference type="EMBL" id="KAL3577327.1"/>
    </source>
</evidence>
<accession>A0ACC4BGX5</accession>
<organism evidence="1 2">
    <name type="scientific">Populus alba</name>
    <name type="common">White poplar</name>
    <dbReference type="NCBI Taxonomy" id="43335"/>
    <lineage>
        <taxon>Eukaryota</taxon>
        <taxon>Viridiplantae</taxon>
        <taxon>Streptophyta</taxon>
        <taxon>Embryophyta</taxon>
        <taxon>Tracheophyta</taxon>
        <taxon>Spermatophyta</taxon>
        <taxon>Magnoliopsida</taxon>
        <taxon>eudicotyledons</taxon>
        <taxon>Gunneridae</taxon>
        <taxon>Pentapetalae</taxon>
        <taxon>rosids</taxon>
        <taxon>fabids</taxon>
        <taxon>Malpighiales</taxon>
        <taxon>Salicaceae</taxon>
        <taxon>Saliceae</taxon>
        <taxon>Populus</taxon>
    </lineage>
</organism>
<sequence>MNSHRFQFVELLITEINPFSIAIITNMRPPKAKPQVTTLAASPSRSDIGDLRGIRFSDIPGKFKDLPVKDSVSDILEPFEQTTFGTLSKVPRSTSFESQSSQSDMSFDLDGSNHLVKQSSHGTFETTEEHQVVPFLPRLMIEKSFVLNKRKSNLSNIPLPQSAATFYNGFSPQFEILESCESTMRLHLYLKAGKDDVSAGVPGKFLHAVIGYDVSDVGSIASTIMYALYLNETIKSDQFCTVPIINMKRTDLSSHAELKWFLDSCHIDVPSLLFVDEIDLSYFDLFGCLKLVLVNGHKLPTRQEALKEAVVEVFNCRKGESVYPWVETVTVDQDCLCCSLIAEKLFLTSPELLAGQRFSELLLAGILMDTGNLTSPHCTTKDKYMATLLLNGAGRFRSNGLYQIMRYKMYDISDLKVVDILRKDFKKWTRGGKPDPTGSRSMVSNIGMSSIGISLDQFLAHERSSKEEIKYFQQSEKLRLLMIVSGYYDAEKNFKEILVSAESVELMRNLLSFFSSNASHLPLKAMHRPSLRDDMKAFEIDKVTSRKTIERLLEEFGGASKG</sequence>
<reference evidence="1 2" key="1">
    <citation type="journal article" date="2024" name="Plant Biotechnol. J.">
        <title>Genome and CRISPR/Cas9 system of a widespread forest tree (Populus alba) in the world.</title>
        <authorList>
            <person name="Liu Y.J."/>
            <person name="Jiang P.F."/>
            <person name="Han X.M."/>
            <person name="Li X.Y."/>
            <person name="Wang H.M."/>
            <person name="Wang Y.J."/>
            <person name="Wang X.X."/>
            <person name="Zeng Q.Y."/>
        </authorList>
    </citation>
    <scope>NUCLEOTIDE SEQUENCE [LARGE SCALE GENOMIC DNA]</scope>
    <source>
        <strain evidence="2">cv. PAL-ZL1</strain>
    </source>
</reference>
<dbReference type="EMBL" id="RCHU02000011">
    <property type="protein sequence ID" value="KAL3577327.1"/>
    <property type="molecule type" value="Genomic_DNA"/>
</dbReference>
<name>A0ACC4BGX5_POPAL</name>
<protein>
    <submittedName>
        <fullName evidence="1">Uncharacterized protein</fullName>
    </submittedName>
</protein>
<comment type="caution">
    <text evidence="1">The sequence shown here is derived from an EMBL/GenBank/DDBJ whole genome shotgun (WGS) entry which is preliminary data.</text>
</comment>
<evidence type="ECO:0000313" key="2">
    <source>
        <dbReference type="Proteomes" id="UP000309997"/>
    </source>
</evidence>
<dbReference type="Proteomes" id="UP000309997">
    <property type="component" value="Unassembled WGS sequence"/>
</dbReference>
<gene>
    <name evidence="1" type="ORF">D5086_022610</name>
</gene>
<keyword evidence="2" id="KW-1185">Reference proteome</keyword>